<feature type="compositionally biased region" description="Basic and acidic residues" evidence="1">
    <location>
        <begin position="80"/>
        <end position="90"/>
    </location>
</feature>
<sequence length="158" mass="17330">EAAYDHCIAGHRDRGARPRAPRLERGRPHAQDQDPGSPGPAQLRGPPARCLRELRRGARRDPVPRAGRQADVRAAGALRGVDERRDEEGAQRVLRPGGRDELEGRAAAAQGDGRCRGEAQLPLRDLHRRRAQGARDDEGPGPQGRRGDASALHLRRRL</sequence>
<dbReference type="AlphaFoldDB" id="A0A6J4SXH0"/>
<reference evidence="2" key="1">
    <citation type="submission" date="2020-02" db="EMBL/GenBank/DDBJ databases">
        <authorList>
            <person name="Meier V. D."/>
        </authorList>
    </citation>
    <scope>NUCLEOTIDE SEQUENCE</scope>
    <source>
        <strain evidence="2">AVDCRST_MAG30</strain>
    </source>
</reference>
<feature type="compositionally biased region" description="Basic and acidic residues" evidence="1">
    <location>
        <begin position="8"/>
        <end position="32"/>
    </location>
</feature>
<accession>A0A6J4SXH0</accession>
<gene>
    <name evidence="2" type="ORF">AVDCRST_MAG30-2308</name>
</gene>
<protein>
    <submittedName>
        <fullName evidence="2">Uncharacterized protein</fullName>
    </submittedName>
</protein>
<organism evidence="2">
    <name type="scientific">uncultured Solirubrobacteraceae bacterium</name>
    <dbReference type="NCBI Taxonomy" id="1162706"/>
    <lineage>
        <taxon>Bacteria</taxon>
        <taxon>Bacillati</taxon>
        <taxon>Actinomycetota</taxon>
        <taxon>Thermoleophilia</taxon>
        <taxon>Solirubrobacterales</taxon>
        <taxon>Solirubrobacteraceae</taxon>
        <taxon>environmental samples</taxon>
    </lineage>
</organism>
<feature type="non-terminal residue" evidence="2">
    <location>
        <position position="158"/>
    </location>
</feature>
<name>A0A6J4SXH0_9ACTN</name>
<evidence type="ECO:0000313" key="2">
    <source>
        <dbReference type="EMBL" id="CAA9507782.1"/>
    </source>
</evidence>
<feature type="region of interest" description="Disordered" evidence="1">
    <location>
        <begin position="1"/>
        <end position="158"/>
    </location>
</feature>
<feature type="non-terminal residue" evidence="2">
    <location>
        <position position="1"/>
    </location>
</feature>
<evidence type="ECO:0000256" key="1">
    <source>
        <dbReference type="SAM" id="MobiDB-lite"/>
    </source>
</evidence>
<feature type="compositionally biased region" description="Basic and acidic residues" evidence="1">
    <location>
        <begin position="50"/>
        <end position="71"/>
    </location>
</feature>
<dbReference type="EMBL" id="CADCVS010000302">
    <property type="protein sequence ID" value="CAA9507782.1"/>
    <property type="molecule type" value="Genomic_DNA"/>
</dbReference>
<proteinExistence type="predicted"/>